<keyword evidence="13" id="KW-1185">Reference proteome</keyword>
<evidence type="ECO:0000256" key="1">
    <source>
        <dbReference type="ARBA" id="ARBA00004651"/>
    </source>
</evidence>
<dbReference type="STRING" id="87626.PTD2_07474"/>
<dbReference type="RefSeq" id="WP_009838127.1">
    <property type="nucleotide sequence ID" value="NZ_AAOH01000003.1"/>
</dbReference>
<comment type="catalytic activity">
    <reaction evidence="9">
        <text>di-trans,octa-cis-undecaprenyl diphosphate + H2O = di-trans,octa-cis-undecaprenyl phosphate + phosphate + H(+)</text>
        <dbReference type="Rhea" id="RHEA:28094"/>
        <dbReference type="ChEBI" id="CHEBI:15377"/>
        <dbReference type="ChEBI" id="CHEBI:15378"/>
        <dbReference type="ChEBI" id="CHEBI:43474"/>
        <dbReference type="ChEBI" id="CHEBI:58405"/>
        <dbReference type="ChEBI" id="CHEBI:60392"/>
        <dbReference type="EC" id="3.6.1.27"/>
    </reaction>
</comment>
<feature type="transmembrane region" description="Helical" evidence="10">
    <location>
        <begin position="57"/>
        <end position="78"/>
    </location>
</feature>
<dbReference type="CDD" id="cd01610">
    <property type="entry name" value="PAP2_like"/>
    <property type="match status" value="1"/>
</dbReference>
<feature type="transmembrane region" description="Helical" evidence="10">
    <location>
        <begin position="29"/>
        <end position="51"/>
    </location>
</feature>
<evidence type="ECO:0000256" key="2">
    <source>
        <dbReference type="ARBA" id="ARBA00012374"/>
    </source>
</evidence>
<feature type="transmembrane region" description="Helical" evidence="10">
    <location>
        <begin position="112"/>
        <end position="135"/>
    </location>
</feature>
<dbReference type="Proteomes" id="UP000006201">
    <property type="component" value="Unassembled WGS sequence"/>
</dbReference>
<feature type="domain" description="Phosphatidic acid phosphatase type 2/haloperoxidase" evidence="11">
    <location>
        <begin position="59"/>
        <end position="168"/>
    </location>
</feature>
<dbReference type="SUPFAM" id="SSF48317">
    <property type="entry name" value="Acid phosphatase/Vanadium-dependent haloperoxidase"/>
    <property type="match status" value="1"/>
</dbReference>
<keyword evidence="6 10" id="KW-1133">Transmembrane helix</keyword>
<dbReference type="GO" id="GO:0005886">
    <property type="term" value="C:plasma membrane"/>
    <property type="evidence" value="ECO:0007669"/>
    <property type="project" value="UniProtKB-SubCell"/>
</dbReference>
<protein>
    <recommendedName>
        <fullName evidence="2">undecaprenyl-diphosphate phosphatase</fullName>
        <ecNumber evidence="2">3.6.1.27</ecNumber>
    </recommendedName>
    <alternativeName>
        <fullName evidence="8">Undecaprenyl pyrophosphate phosphatase</fullName>
    </alternativeName>
</protein>
<organism evidence="12 13">
    <name type="scientific">Pseudoalteromonas tunicata D2</name>
    <dbReference type="NCBI Taxonomy" id="87626"/>
    <lineage>
        <taxon>Bacteria</taxon>
        <taxon>Pseudomonadati</taxon>
        <taxon>Pseudomonadota</taxon>
        <taxon>Gammaproteobacteria</taxon>
        <taxon>Alteromonadales</taxon>
        <taxon>Pseudoalteromonadaceae</taxon>
        <taxon>Pseudoalteromonas</taxon>
    </lineage>
</organism>
<dbReference type="PANTHER" id="PTHR14969">
    <property type="entry name" value="SPHINGOSINE-1-PHOSPHATE PHOSPHOHYDROLASE"/>
    <property type="match status" value="1"/>
</dbReference>
<evidence type="ECO:0000256" key="9">
    <source>
        <dbReference type="ARBA" id="ARBA00047594"/>
    </source>
</evidence>
<dbReference type="AlphaFoldDB" id="A4C8F0"/>
<evidence type="ECO:0000256" key="8">
    <source>
        <dbReference type="ARBA" id="ARBA00032707"/>
    </source>
</evidence>
<proteinExistence type="predicted"/>
<dbReference type="eggNOG" id="COG0671">
    <property type="taxonomic scope" value="Bacteria"/>
</dbReference>
<dbReference type="Gene3D" id="1.20.144.10">
    <property type="entry name" value="Phosphatidic acid phosphatase type 2/haloperoxidase"/>
    <property type="match status" value="1"/>
</dbReference>
<dbReference type="PANTHER" id="PTHR14969:SF62">
    <property type="entry name" value="DECAPRENYLPHOSPHORYL-5-PHOSPHORIBOSE PHOSPHATASE RV3807C-RELATED"/>
    <property type="match status" value="1"/>
</dbReference>
<evidence type="ECO:0000256" key="10">
    <source>
        <dbReference type="SAM" id="Phobius"/>
    </source>
</evidence>
<dbReference type="GO" id="GO:0050380">
    <property type="term" value="F:undecaprenyl-diphosphatase activity"/>
    <property type="evidence" value="ECO:0007669"/>
    <property type="project" value="UniProtKB-EC"/>
</dbReference>
<evidence type="ECO:0000313" key="12">
    <source>
        <dbReference type="EMBL" id="EAR28865.1"/>
    </source>
</evidence>
<sequence>MLLVKITQLDHAIFKGLFKPNAPKWWQHLFVNLSRTGDGVVYLIFASWLLYQNDNNSLLMLNVLLLGFAIERPLYYLFKNLFKRTRPCNWQGGFSYIKPSDQFSLPSGHSAAAWLFATVLGFFYPQLWPLLMLWASSVAVSRVMLGVHYPVDIILGSIMGYGCAHLSLQITGAL</sequence>
<dbReference type="OrthoDB" id="9780507at2"/>
<evidence type="ECO:0000256" key="6">
    <source>
        <dbReference type="ARBA" id="ARBA00022989"/>
    </source>
</evidence>
<dbReference type="SMART" id="SM00014">
    <property type="entry name" value="acidPPc"/>
    <property type="match status" value="1"/>
</dbReference>
<keyword evidence="7 10" id="KW-0472">Membrane</keyword>
<gene>
    <name evidence="12" type="ORF">PTD2_07474</name>
</gene>
<evidence type="ECO:0000313" key="13">
    <source>
        <dbReference type="Proteomes" id="UP000006201"/>
    </source>
</evidence>
<evidence type="ECO:0000256" key="5">
    <source>
        <dbReference type="ARBA" id="ARBA00022801"/>
    </source>
</evidence>
<evidence type="ECO:0000256" key="4">
    <source>
        <dbReference type="ARBA" id="ARBA00022692"/>
    </source>
</evidence>
<evidence type="ECO:0000259" key="11">
    <source>
        <dbReference type="SMART" id="SM00014"/>
    </source>
</evidence>
<dbReference type="HOGENOM" id="CLU_072573_10_2_6"/>
<reference evidence="12 13" key="1">
    <citation type="submission" date="2006-02" db="EMBL/GenBank/DDBJ databases">
        <authorList>
            <person name="Moran M.A."/>
            <person name="Kjelleberg S."/>
            <person name="Egan S."/>
            <person name="Saunders N."/>
            <person name="Thomas T."/>
            <person name="Ferriera S."/>
            <person name="Johnson J."/>
            <person name="Kravitz S."/>
            <person name="Halpern A."/>
            <person name="Remington K."/>
            <person name="Beeson K."/>
            <person name="Tran B."/>
            <person name="Rogers Y.-H."/>
            <person name="Friedman R."/>
            <person name="Venter J.C."/>
        </authorList>
    </citation>
    <scope>NUCLEOTIDE SEQUENCE [LARGE SCALE GENOMIC DNA]</scope>
    <source>
        <strain evidence="12 13">D2</strain>
    </source>
</reference>
<keyword evidence="4 10" id="KW-0812">Transmembrane</keyword>
<keyword evidence="3" id="KW-1003">Cell membrane</keyword>
<evidence type="ECO:0000256" key="7">
    <source>
        <dbReference type="ARBA" id="ARBA00023136"/>
    </source>
</evidence>
<dbReference type="InterPro" id="IPR036938">
    <property type="entry name" value="PAP2/HPO_sf"/>
</dbReference>
<dbReference type="InterPro" id="IPR000326">
    <property type="entry name" value="PAP2/HPO"/>
</dbReference>
<comment type="subcellular location">
    <subcellularLocation>
        <location evidence="1">Cell membrane</location>
        <topology evidence="1">Multi-pass membrane protein</topology>
    </subcellularLocation>
</comment>
<evidence type="ECO:0000256" key="3">
    <source>
        <dbReference type="ARBA" id="ARBA00022475"/>
    </source>
</evidence>
<accession>A4C8F0</accession>
<name>A4C8F0_9GAMM</name>
<dbReference type="Pfam" id="PF01569">
    <property type="entry name" value="PAP2"/>
    <property type="match status" value="1"/>
</dbReference>
<keyword evidence="5" id="KW-0378">Hydrolase</keyword>
<dbReference type="EC" id="3.6.1.27" evidence="2"/>
<dbReference type="EMBL" id="AAOH01000003">
    <property type="protein sequence ID" value="EAR28865.1"/>
    <property type="molecule type" value="Genomic_DNA"/>
</dbReference>
<comment type="caution">
    <text evidence="12">The sequence shown here is derived from an EMBL/GenBank/DDBJ whole genome shotgun (WGS) entry which is preliminary data.</text>
</comment>